<gene>
    <name evidence="4" type="ORF">B8W69_15950</name>
</gene>
<sequence length="105" mass="11193">MEPRVFNVARDSLNDFPKVTPNDLRHTAASLAVSAGGNVLALARMLGHEDPSLTLPTYADLFDSDLDALADVLDQHRKAALQPSTVTTTVKPDGKNVPSTLPQTA</sequence>
<dbReference type="Gene3D" id="1.10.443.10">
    <property type="entry name" value="Intergrase catalytic core"/>
    <property type="match status" value="1"/>
</dbReference>
<evidence type="ECO:0000313" key="4">
    <source>
        <dbReference type="EMBL" id="OSC26698.1"/>
    </source>
</evidence>
<feature type="region of interest" description="Disordered" evidence="2">
    <location>
        <begin position="84"/>
        <end position="105"/>
    </location>
</feature>
<organism evidence="4 5">
    <name type="scientific">Mycolicibacterium vulneris</name>
    <dbReference type="NCBI Taxonomy" id="547163"/>
    <lineage>
        <taxon>Bacteria</taxon>
        <taxon>Bacillati</taxon>
        <taxon>Actinomycetota</taxon>
        <taxon>Actinomycetes</taxon>
        <taxon>Mycobacteriales</taxon>
        <taxon>Mycobacteriaceae</taxon>
        <taxon>Mycolicibacterium</taxon>
    </lineage>
</organism>
<proteinExistence type="predicted"/>
<dbReference type="GO" id="GO:0006310">
    <property type="term" value="P:DNA recombination"/>
    <property type="evidence" value="ECO:0007669"/>
    <property type="project" value="UniProtKB-KW"/>
</dbReference>
<reference evidence="4 5" key="1">
    <citation type="submission" date="2017-04" db="EMBL/GenBank/DDBJ databases">
        <title>The new phylogeny of genus Mycobacterium.</title>
        <authorList>
            <person name="Tortoli E."/>
            <person name="Trovato A."/>
            <person name="Cirillo D.M."/>
        </authorList>
    </citation>
    <scope>NUCLEOTIDE SEQUENCE [LARGE SCALE GENOMIC DNA]</scope>
    <source>
        <strain evidence="4 5">DSM 45247</strain>
    </source>
</reference>
<evidence type="ECO:0000256" key="2">
    <source>
        <dbReference type="SAM" id="MobiDB-lite"/>
    </source>
</evidence>
<protein>
    <recommendedName>
        <fullName evidence="3">Tyr recombinase domain-containing protein</fullName>
    </recommendedName>
</protein>
<dbReference type="SUPFAM" id="SSF56349">
    <property type="entry name" value="DNA breaking-rejoining enzymes"/>
    <property type="match status" value="1"/>
</dbReference>
<keyword evidence="5" id="KW-1185">Reference proteome</keyword>
<evidence type="ECO:0000259" key="3">
    <source>
        <dbReference type="PROSITE" id="PS51898"/>
    </source>
</evidence>
<accession>A0A1X2KYA1</accession>
<dbReference type="InterPro" id="IPR013762">
    <property type="entry name" value="Integrase-like_cat_sf"/>
</dbReference>
<comment type="caution">
    <text evidence="4">The sequence shown here is derived from an EMBL/GenBank/DDBJ whole genome shotgun (WGS) entry which is preliminary data.</text>
</comment>
<dbReference type="InterPro" id="IPR011010">
    <property type="entry name" value="DNA_brk_join_enz"/>
</dbReference>
<dbReference type="InterPro" id="IPR002104">
    <property type="entry name" value="Integrase_catalytic"/>
</dbReference>
<dbReference type="EMBL" id="NCXM01000015">
    <property type="protein sequence ID" value="OSC26698.1"/>
    <property type="molecule type" value="Genomic_DNA"/>
</dbReference>
<dbReference type="GO" id="GO:0015074">
    <property type="term" value="P:DNA integration"/>
    <property type="evidence" value="ECO:0007669"/>
    <property type="project" value="InterPro"/>
</dbReference>
<keyword evidence="1" id="KW-0233">DNA recombination</keyword>
<evidence type="ECO:0000313" key="5">
    <source>
        <dbReference type="Proteomes" id="UP000242320"/>
    </source>
</evidence>
<dbReference type="AlphaFoldDB" id="A0A1X2KYA1"/>
<dbReference type="OrthoDB" id="1822491at2"/>
<feature type="domain" description="Tyr recombinase" evidence="3">
    <location>
        <begin position="1"/>
        <end position="71"/>
    </location>
</feature>
<dbReference type="GO" id="GO:0003677">
    <property type="term" value="F:DNA binding"/>
    <property type="evidence" value="ECO:0007669"/>
    <property type="project" value="InterPro"/>
</dbReference>
<dbReference type="PROSITE" id="PS51898">
    <property type="entry name" value="TYR_RECOMBINASE"/>
    <property type="match status" value="1"/>
</dbReference>
<name>A0A1X2KYA1_9MYCO</name>
<evidence type="ECO:0000256" key="1">
    <source>
        <dbReference type="ARBA" id="ARBA00023172"/>
    </source>
</evidence>
<dbReference type="Proteomes" id="UP000242320">
    <property type="component" value="Unassembled WGS sequence"/>
</dbReference>